<dbReference type="EMBL" id="FNFE01000007">
    <property type="protein sequence ID" value="SDK86209.1"/>
    <property type="molecule type" value="Genomic_DNA"/>
</dbReference>
<keyword evidence="4" id="KW-1185">Reference proteome</keyword>
<dbReference type="Proteomes" id="UP000198882">
    <property type="component" value="Unassembled WGS sequence"/>
</dbReference>
<keyword evidence="2" id="KW-0812">Transmembrane</keyword>
<keyword evidence="2" id="KW-0472">Membrane</keyword>
<reference evidence="4" key="1">
    <citation type="submission" date="2016-10" db="EMBL/GenBank/DDBJ databases">
        <authorList>
            <person name="Varghese N."/>
            <person name="Submissions S."/>
        </authorList>
    </citation>
    <scope>NUCLEOTIDE SEQUENCE [LARGE SCALE GENOMIC DNA]</scope>
    <source>
        <strain evidence="4">B4,CECT 8067,JCM 17497</strain>
    </source>
</reference>
<name>A0A1G9FCV4_9EURY</name>
<feature type="transmembrane region" description="Helical" evidence="2">
    <location>
        <begin position="36"/>
        <end position="55"/>
    </location>
</feature>
<evidence type="ECO:0000313" key="3">
    <source>
        <dbReference type="EMBL" id="SDK86209.1"/>
    </source>
</evidence>
<accession>A0A1G9FCV4</accession>
<evidence type="ECO:0000313" key="4">
    <source>
        <dbReference type="Proteomes" id="UP000198882"/>
    </source>
</evidence>
<sequence length="80" mass="8238">MNRESIPFEGVFALQLVGTVVFVIGLSLGGLTLVTLAGGVIIMLAVVGLALAASVEAEERPLEDAGGRERSRLPFGLGSK</sequence>
<keyword evidence="2" id="KW-1133">Transmembrane helix</keyword>
<dbReference type="AlphaFoldDB" id="A0A1G9FCV4"/>
<organism evidence="3 4">
    <name type="scientific">Natronorubrum texcoconense</name>
    <dbReference type="NCBI Taxonomy" id="1095776"/>
    <lineage>
        <taxon>Archaea</taxon>
        <taxon>Methanobacteriati</taxon>
        <taxon>Methanobacteriota</taxon>
        <taxon>Stenosarchaea group</taxon>
        <taxon>Halobacteria</taxon>
        <taxon>Halobacteriales</taxon>
        <taxon>Natrialbaceae</taxon>
        <taxon>Natronorubrum</taxon>
    </lineage>
</organism>
<protein>
    <submittedName>
        <fullName evidence="3">Uncharacterized protein</fullName>
    </submittedName>
</protein>
<proteinExistence type="predicted"/>
<gene>
    <name evidence="3" type="ORF">SAMN04515672_4173</name>
</gene>
<dbReference type="RefSeq" id="WP_090311298.1">
    <property type="nucleotide sequence ID" value="NZ_FNFE01000007.1"/>
</dbReference>
<feature type="transmembrane region" description="Helical" evidence="2">
    <location>
        <begin position="12"/>
        <end position="30"/>
    </location>
</feature>
<evidence type="ECO:0000256" key="2">
    <source>
        <dbReference type="SAM" id="Phobius"/>
    </source>
</evidence>
<feature type="compositionally biased region" description="Basic and acidic residues" evidence="1">
    <location>
        <begin position="61"/>
        <end position="72"/>
    </location>
</feature>
<evidence type="ECO:0000256" key="1">
    <source>
        <dbReference type="SAM" id="MobiDB-lite"/>
    </source>
</evidence>
<feature type="region of interest" description="Disordered" evidence="1">
    <location>
        <begin position="61"/>
        <end position="80"/>
    </location>
</feature>